<proteinExistence type="predicted"/>
<dbReference type="AlphaFoldDB" id="A0A438JIP5"/>
<protein>
    <submittedName>
        <fullName evidence="1">Nuclear pore complex protein GP210</fullName>
    </submittedName>
</protein>
<comment type="caution">
    <text evidence="1">The sequence shown here is derived from an EMBL/GenBank/DDBJ whole genome shotgun (WGS) entry which is preliminary data.</text>
</comment>
<organism evidence="1 2">
    <name type="scientific">Vitis vinifera</name>
    <name type="common">Grape</name>
    <dbReference type="NCBI Taxonomy" id="29760"/>
    <lineage>
        <taxon>Eukaryota</taxon>
        <taxon>Viridiplantae</taxon>
        <taxon>Streptophyta</taxon>
        <taxon>Embryophyta</taxon>
        <taxon>Tracheophyta</taxon>
        <taxon>Spermatophyta</taxon>
        <taxon>Magnoliopsida</taxon>
        <taxon>eudicotyledons</taxon>
        <taxon>Gunneridae</taxon>
        <taxon>Pentapetalae</taxon>
        <taxon>rosids</taxon>
        <taxon>Vitales</taxon>
        <taxon>Vitaceae</taxon>
        <taxon>Viteae</taxon>
        <taxon>Vitis</taxon>
    </lineage>
</organism>
<dbReference type="PANTHER" id="PTHR23019:SF0">
    <property type="entry name" value="NUCLEAR PORE MEMBRANE GLYCOPROTEIN 210"/>
    <property type="match status" value="1"/>
</dbReference>
<gene>
    <name evidence="1" type="primary">GB210_1</name>
    <name evidence="1" type="ORF">CK203_011090</name>
</gene>
<dbReference type="EMBL" id="QGNW01000040">
    <property type="protein sequence ID" value="RVX08836.1"/>
    <property type="molecule type" value="Genomic_DNA"/>
</dbReference>
<dbReference type="Proteomes" id="UP000288805">
    <property type="component" value="Unassembled WGS sequence"/>
</dbReference>
<dbReference type="PANTHER" id="PTHR23019">
    <property type="entry name" value="NUCLEAR PORE MEMBRANE GLYCOPROTEIN GP210-RELATED"/>
    <property type="match status" value="1"/>
</dbReference>
<evidence type="ECO:0000313" key="1">
    <source>
        <dbReference type="EMBL" id="RVX08836.1"/>
    </source>
</evidence>
<sequence length="228" mass="24477">MGVFEGLHPSILVCFMKIHLQATGCFPLGKSDSSQVQVADVDWIRITSGEEISLMEGSVQSIIVMAGVDDGSTFDASQYVYMNIQVHIEDHIVDLVDDDNDISSIGVGYVNSPKFMILAKHLGVTILYVSARQASGYEIASNQIKVEVYAPPRIHPPDIFLVPGAAYVLNVKGGPQIGVVIEYASLDDRIATVNKSSGRLSAISPGNSLWTPIQKLLSRPSGEAGMSA</sequence>
<accession>A0A438JIP5</accession>
<name>A0A438JIP5_VITVI</name>
<dbReference type="InterPro" id="IPR045197">
    <property type="entry name" value="NUP210-like"/>
</dbReference>
<evidence type="ECO:0000313" key="2">
    <source>
        <dbReference type="Proteomes" id="UP000288805"/>
    </source>
</evidence>
<reference evidence="1 2" key="1">
    <citation type="journal article" date="2018" name="PLoS Genet.">
        <title>Population sequencing reveals clonal diversity and ancestral inbreeding in the grapevine cultivar Chardonnay.</title>
        <authorList>
            <person name="Roach M.J."/>
            <person name="Johnson D.L."/>
            <person name="Bohlmann J."/>
            <person name="van Vuuren H.J."/>
            <person name="Jones S.J."/>
            <person name="Pretorius I.S."/>
            <person name="Schmidt S.A."/>
            <person name="Borneman A.R."/>
        </authorList>
    </citation>
    <scope>NUCLEOTIDE SEQUENCE [LARGE SCALE GENOMIC DNA]</scope>
    <source>
        <strain evidence="2">cv. Chardonnay</strain>
        <tissue evidence="1">Leaf</tissue>
    </source>
</reference>